<keyword evidence="3" id="KW-1185">Reference proteome</keyword>
<dbReference type="AlphaFoldDB" id="A0A151IUG2"/>
<accession>A0A151IUG2</accession>
<feature type="compositionally biased region" description="Basic residues" evidence="1">
    <location>
        <begin position="15"/>
        <end position="27"/>
    </location>
</feature>
<evidence type="ECO:0000313" key="2">
    <source>
        <dbReference type="EMBL" id="KYN11037.1"/>
    </source>
</evidence>
<name>A0A151IUG2_9HYME</name>
<gene>
    <name evidence="2" type="ORF">ALC57_16816</name>
</gene>
<evidence type="ECO:0000313" key="3">
    <source>
        <dbReference type="Proteomes" id="UP000078492"/>
    </source>
</evidence>
<protein>
    <submittedName>
        <fullName evidence="2">Uncharacterized protein</fullName>
    </submittedName>
</protein>
<evidence type="ECO:0000256" key="1">
    <source>
        <dbReference type="SAM" id="MobiDB-lite"/>
    </source>
</evidence>
<reference evidence="2 3" key="1">
    <citation type="submission" date="2015-09" db="EMBL/GenBank/DDBJ databases">
        <title>Trachymyrmex cornetzi WGS genome.</title>
        <authorList>
            <person name="Nygaard S."/>
            <person name="Hu H."/>
            <person name="Boomsma J."/>
            <person name="Zhang G."/>
        </authorList>
    </citation>
    <scope>NUCLEOTIDE SEQUENCE [LARGE SCALE GENOMIC DNA]</scope>
    <source>
        <strain evidence="2">Tcor2-1</strain>
        <tissue evidence="2">Whole body</tissue>
    </source>
</reference>
<sequence length="231" mass="26402">MSCRRCVGGSDRMRFHNPRSRHPVARRKPSEERGNRGMGNAASLIKAYTRRRRTVPSPPSLDLLPACVYIYIYISLSLTAISSSEYSKLRGENRLRENKPKLWRGEKRECGTRHDGQCGDNDLEEDSEQYFTFQEPHRPPNVTERCSYCSRTNKDLCHIGQASRKETSRIWAAINIIPVPVAPGVPDLHQGSPPHELIQRTELNRKVLYHLQATVTDGRILAGNPRRYVLI</sequence>
<dbReference type="EMBL" id="KQ980961">
    <property type="protein sequence ID" value="KYN11037.1"/>
    <property type="molecule type" value="Genomic_DNA"/>
</dbReference>
<feature type="region of interest" description="Disordered" evidence="1">
    <location>
        <begin position="1"/>
        <end position="40"/>
    </location>
</feature>
<organism evidence="2 3">
    <name type="scientific">Trachymyrmex cornetzi</name>
    <dbReference type="NCBI Taxonomy" id="471704"/>
    <lineage>
        <taxon>Eukaryota</taxon>
        <taxon>Metazoa</taxon>
        <taxon>Ecdysozoa</taxon>
        <taxon>Arthropoda</taxon>
        <taxon>Hexapoda</taxon>
        <taxon>Insecta</taxon>
        <taxon>Pterygota</taxon>
        <taxon>Neoptera</taxon>
        <taxon>Endopterygota</taxon>
        <taxon>Hymenoptera</taxon>
        <taxon>Apocrita</taxon>
        <taxon>Aculeata</taxon>
        <taxon>Formicoidea</taxon>
        <taxon>Formicidae</taxon>
        <taxon>Myrmicinae</taxon>
        <taxon>Trachymyrmex</taxon>
    </lineage>
</organism>
<dbReference type="Proteomes" id="UP000078492">
    <property type="component" value="Unassembled WGS sequence"/>
</dbReference>
<proteinExistence type="predicted"/>